<proteinExistence type="predicted"/>
<dbReference type="EMBL" id="JAAITA010000023">
    <property type="protein sequence ID" value="NSJ87121.1"/>
    <property type="molecule type" value="Genomic_DNA"/>
</dbReference>
<dbReference type="Pfam" id="PF06912">
    <property type="entry name" value="DUF1275"/>
    <property type="match status" value="1"/>
</dbReference>
<name>A0ABX2I9H1_BLAHA</name>
<feature type="transmembrane region" description="Helical" evidence="1">
    <location>
        <begin position="59"/>
        <end position="79"/>
    </location>
</feature>
<comment type="caution">
    <text evidence="2">The sequence shown here is derived from an EMBL/GenBank/DDBJ whole genome shotgun (WGS) entry which is preliminary data.</text>
</comment>
<dbReference type="RefSeq" id="WP_173750051.1">
    <property type="nucleotide sequence ID" value="NZ_JAAITA010000023.1"/>
</dbReference>
<evidence type="ECO:0000256" key="1">
    <source>
        <dbReference type="SAM" id="Phobius"/>
    </source>
</evidence>
<dbReference type="PANTHER" id="PTHR37314:SF4">
    <property type="entry name" value="UPF0700 TRANSMEMBRANE PROTEIN YOAK"/>
    <property type="match status" value="1"/>
</dbReference>
<evidence type="ECO:0000313" key="3">
    <source>
        <dbReference type="Proteomes" id="UP000822142"/>
    </source>
</evidence>
<keyword evidence="3" id="KW-1185">Reference proteome</keyword>
<feature type="transmembrane region" description="Helical" evidence="1">
    <location>
        <begin position="12"/>
        <end position="30"/>
    </location>
</feature>
<keyword evidence="1" id="KW-1133">Transmembrane helix</keyword>
<protein>
    <submittedName>
        <fullName evidence="2">DUF1275 domain-containing protein</fullName>
    </submittedName>
</protein>
<feature type="transmembrane region" description="Helical" evidence="1">
    <location>
        <begin position="117"/>
        <end position="133"/>
    </location>
</feature>
<reference evidence="2 3" key="1">
    <citation type="journal article" date="2020" name="Cell Host Microbe">
        <title>Functional and Genomic Variation between Human-Derived Isolates of Lachnospiraceae Reveals Inter- and Intra-Species Diversity.</title>
        <authorList>
            <person name="Sorbara M.T."/>
            <person name="Littmann E.R."/>
            <person name="Fontana E."/>
            <person name="Moody T.U."/>
            <person name="Kohout C.E."/>
            <person name="Gjonbalaj M."/>
            <person name="Eaton V."/>
            <person name="Seok R."/>
            <person name="Leiner I.M."/>
            <person name="Pamer E.G."/>
        </authorList>
    </citation>
    <scope>NUCLEOTIDE SEQUENCE [LARGE SCALE GENOMIC DNA]</scope>
    <source>
        <strain evidence="2 3">MSK.15.26</strain>
    </source>
</reference>
<organism evidence="2 3">
    <name type="scientific">Blautia hansenii</name>
    <name type="common">Ruminococcus hansenii</name>
    <dbReference type="NCBI Taxonomy" id="1322"/>
    <lineage>
        <taxon>Bacteria</taxon>
        <taxon>Bacillati</taxon>
        <taxon>Bacillota</taxon>
        <taxon>Clostridia</taxon>
        <taxon>Lachnospirales</taxon>
        <taxon>Lachnospiraceae</taxon>
        <taxon>Blautia</taxon>
    </lineage>
</organism>
<dbReference type="PANTHER" id="PTHR37314">
    <property type="entry name" value="SLR0142 PROTEIN"/>
    <property type="match status" value="1"/>
</dbReference>
<keyword evidence="1" id="KW-0472">Membrane</keyword>
<feature type="transmembrane region" description="Helical" evidence="1">
    <location>
        <begin position="200"/>
        <end position="216"/>
    </location>
</feature>
<accession>A0ABX2I9H1</accession>
<sequence length="224" mass="25192">MKQTKQMSETHLLGILLAVVGGFLDAYTYICRGHVFANAQTGNIVLLGVHLTNQNWGKAFYYVLPILAFVLGIFVCEMIQSLFKWKESIHWRQLVVLVELFCLILAGFLPLGKTDTLVNVMVSFVCALQVEAFRKMNGNSYATTMCTGNLRSATENLYRYLKNRDAQCLKNSLQYYNVIVFFIIGAAVGSYLTLHMGANAVWVSCIGLLAVFLAMFHHKQEKTI</sequence>
<evidence type="ECO:0000313" key="2">
    <source>
        <dbReference type="EMBL" id="NSJ87121.1"/>
    </source>
</evidence>
<dbReference type="InterPro" id="IPR010699">
    <property type="entry name" value="DUF1275"/>
</dbReference>
<feature type="transmembrane region" description="Helical" evidence="1">
    <location>
        <begin position="175"/>
        <end position="194"/>
    </location>
</feature>
<dbReference type="Proteomes" id="UP000822142">
    <property type="component" value="Unassembled WGS sequence"/>
</dbReference>
<keyword evidence="1" id="KW-0812">Transmembrane</keyword>
<gene>
    <name evidence="2" type="ORF">G5A70_13270</name>
</gene>
<feature type="transmembrane region" description="Helical" evidence="1">
    <location>
        <begin position="91"/>
        <end position="111"/>
    </location>
</feature>